<evidence type="ECO:0000313" key="2">
    <source>
        <dbReference type="EMBL" id="CAD2143651.1"/>
    </source>
</evidence>
<sequence length="81" mass="9684">MIEDGNYQKENQFDETNGSNTKRPRLMVFNDKELPVDKQSHSDDSANEPLLRENPNRFVIFPIKYQDIWQFIKRPLLRFGL</sequence>
<feature type="compositionally biased region" description="Polar residues" evidence="1">
    <location>
        <begin position="8"/>
        <end position="21"/>
    </location>
</feature>
<accession>A0A6V7U2Q0</accession>
<dbReference type="InterPro" id="IPR012348">
    <property type="entry name" value="RNR-like"/>
</dbReference>
<organism evidence="2 3">
    <name type="scientific">Meloidogyne enterolobii</name>
    <name type="common">Root-knot nematode worm</name>
    <name type="synonym">Meloidogyne mayaguensis</name>
    <dbReference type="NCBI Taxonomy" id="390850"/>
    <lineage>
        <taxon>Eukaryota</taxon>
        <taxon>Metazoa</taxon>
        <taxon>Ecdysozoa</taxon>
        <taxon>Nematoda</taxon>
        <taxon>Chromadorea</taxon>
        <taxon>Rhabditida</taxon>
        <taxon>Tylenchina</taxon>
        <taxon>Tylenchomorpha</taxon>
        <taxon>Tylenchoidea</taxon>
        <taxon>Meloidogynidae</taxon>
        <taxon>Meloidogyninae</taxon>
        <taxon>Meloidogyne</taxon>
    </lineage>
</organism>
<comment type="caution">
    <text evidence="2">The sequence shown here is derived from an EMBL/GenBank/DDBJ whole genome shotgun (WGS) entry which is preliminary data.</text>
</comment>
<dbReference type="OrthoDB" id="9831894at2759"/>
<evidence type="ECO:0000313" key="3">
    <source>
        <dbReference type="Proteomes" id="UP000580250"/>
    </source>
</evidence>
<feature type="region of interest" description="Disordered" evidence="1">
    <location>
        <begin position="1"/>
        <end position="49"/>
    </location>
</feature>
<feature type="compositionally biased region" description="Basic and acidic residues" evidence="1">
    <location>
        <begin position="30"/>
        <end position="49"/>
    </location>
</feature>
<dbReference type="Gene3D" id="1.10.620.20">
    <property type="entry name" value="Ribonucleotide Reductase, subunit A"/>
    <property type="match status" value="1"/>
</dbReference>
<gene>
    <name evidence="2" type="ORF">MENT_LOCUS7661</name>
</gene>
<dbReference type="AlphaFoldDB" id="A0A6V7U2Q0"/>
<dbReference type="EMBL" id="CAJEWN010000032">
    <property type="protein sequence ID" value="CAD2143651.1"/>
    <property type="molecule type" value="Genomic_DNA"/>
</dbReference>
<dbReference type="Proteomes" id="UP000580250">
    <property type="component" value="Unassembled WGS sequence"/>
</dbReference>
<reference evidence="2 3" key="1">
    <citation type="submission" date="2020-08" db="EMBL/GenBank/DDBJ databases">
        <authorList>
            <person name="Koutsovoulos G."/>
            <person name="Danchin GJ E."/>
        </authorList>
    </citation>
    <scope>NUCLEOTIDE SEQUENCE [LARGE SCALE GENOMIC DNA]</scope>
</reference>
<dbReference type="GO" id="GO:0016491">
    <property type="term" value="F:oxidoreductase activity"/>
    <property type="evidence" value="ECO:0007669"/>
    <property type="project" value="InterPro"/>
</dbReference>
<protein>
    <submittedName>
        <fullName evidence="2">Uncharacterized protein</fullName>
    </submittedName>
</protein>
<name>A0A6V7U2Q0_MELEN</name>
<proteinExistence type="predicted"/>
<evidence type="ECO:0000256" key="1">
    <source>
        <dbReference type="SAM" id="MobiDB-lite"/>
    </source>
</evidence>